<dbReference type="Proteomes" id="UP000239649">
    <property type="component" value="Unassembled WGS sequence"/>
</dbReference>
<organism evidence="2 3">
    <name type="scientific">Micractinium conductrix</name>
    <dbReference type="NCBI Taxonomy" id="554055"/>
    <lineage>
        <taxon>Eukaryota</taxon>
        <taxon>Viridiplantae</taxon>
        <taxon>Chlorophyta</taxon>
        <taxon>core chlorophytes</taxon>
        <taxon>Trebouxiophyceae</taxon>
        <taxon>Chlorellales</taxon>
        <taxon>Chlorellaceae</taxon>
        <taxon>Chlorella clade</taxon>
        <taxon>Micractinium</taxon>
    </lineage>
</organism>
<dbReference type="AlphaFoldDB" id="A0A2P6V3Y8"/>
<proteinExistence type="predicted"/>
<evidence type="ECO:0000313" key="2">
    <source>
        <dbReference type="EMBL" id="PSC68803.1"/>
    </source>
</evidence>
<gene>
    <name evidence="2" type="ORF">C2E20_7651</name>
</gene>
<sequence>MRIPCPACFWVLVAALAGALPEAGAQRVAKLLQQSNTQASLPLSGVDRVAQRFTAGASSSLTAWSAPARAAHQEPSWRRPVTSKWWRQTGAAAADSGVYAFTLPAPWSLAAATEYFLVLGVPSFTDTVPSFSYIYATSIAFSGTTGFAYPLAVFTSTNSGSTWTLRSGNAQYLATIQANVNGATSMRITSIEDVSARRRSLQSGGVRVGTEVLFLSPTTARQPPPRLRSPPRR</sequence>
<keyword evidence="3" id="KW-1185">Reference proteome</keyword>
<dbReference type="EMBL" id="LHPF02000033">
    <property type="protein sequence ID" value="PSC68803.1"/>
    <property type="molecule type" value="Genomic_DNA"/>
</dbReference>
<protein>
    <submittedName>
        <fullName evidence="2">Uncharacterized protein</fullName>
    </submittedName>
</protein>
<feature type="signal peptide" evidence="1">
    <location>
        <begin position="1"/>
        <end position="25"/>
    </location>
</feature>
<name>A0A2P6V3Y8_9CHLO</name>
<comment type="caution">
    <text evidence="2">The sequence shown here is derived from an EMBL/GenBank/DDBJ whole genome shotgun (WGS) entry which is preliminary data.</text>
</comment>
<keyword evidence="1" id="KW-0732">Signal</keyword>
<reference evidence="2 3" key="1">
    <citation type="journal article" date="2018" name="Plant J.">
        <title>Genome sequences of Chlorella sorokiniana UTEX 1602 and Micractinium conductrix SAG 241.80: implications to maltose excretion by a green alga.</title>
        <authorList>
            <person name="Arriola M.B."/>
            <person name="Velmurugan N."/>
            <person name="Zhang Y."/>
            <person name="Plunkett M.H."/>
            <person name="Hondzo H."/>
            <person name="Barney B.M."/>
        </authorList>
    </citation>
    <scope>NUCLEOTIDE SEQUENCE [LARGE SCALE GENOMIC DNA]</scope>
    <source>
        <strain evidence="2 3">SAG 241.80</strain>
    </source>
</reference>
<evidence type="ECO:0000313" key="3">
    <source>
        <dbReference type="Proteomes" id="UP000239649"/>
    </source>
</evidence>
<accession>A0A2P6V3Y8</accession>
<evidence type="ECO:0000256" key="1">
    <source>
        <dbReference type="SAM" id="SignalP"/>
    </source>
</evidence>
<feature type="chain" id="PRO_5015156225" evidence="1">
    <location>
        <begin position="26"/>
        <end position="233"/>
    </location>
</feature>